<keyword evidence="1" id="KW-0472">Membrane</keyword>
<evidence type="ECO:0000313" key="3">
    <source>
        <dbReference type="Proteomes" id="UP000758168"/>
    </source>
</evidence>
<evidence type="ECO:0000256" key="1">
    <source>
        <dbReference type="SAM" id="Phobius"/>
    </source>
</evidence>
<evidence type="ECO:0000313" key="2">
    <source>
        <dbReference type="EMBL" id="MBP2415386.1"/>
    </source>
</evidence>
<feature type="transmembrane region" description="Helical" evidence="1">
    <location>
        <begin position="28"/>
        <end position="51"/>
    </location>
</feature>
<accession>A0ABS4Z320</accession>
<gene>
    <name evidence="2" type="ORF">JOF54_000308</name>
</gene>
<comment type="caution">
    <text evidence="2">The sequence shown here is derived from an EMBL/GenBank/DDBJ whole genome shotgun (WGS) entry which is preliminary data.</text>
</comment>
<feature type="transmembrane region" description="Helical" evidence="1">
    <location>
        <begin position="102"/>
        <end position="122"/>
    </location>
</feature>
<dbReference type="RefSeq" id="WP_210052367.1">
    <property type="nucleotide sequence ID" value="NZ_BAAAMH010000036.1"/>
</dbReference>
<organism evidence="2 3">
    <name type="scientific">Microlunatus capsulatus</name>
    <dbReference type="NCBI Taxonomy" id="99117"/>
    <lineage>
        <taxon>Bacteria</taxon>
        <taxon>Bacillati</taxon>
        <taxon>Actinomycetota</taxon>
        <taxon>Actinomycetes</taxon>
        <taxon>Propionibacteriales</taxon>
        <taxon>Propionibacteriaceae</taxon>
        <taxon>Microlunatus</taxon>
    </lineage>
</organism>
<dbReference type="EMBL" id="JAGIOB010000001">
    <property type="protein sequence ID" value="MBP2415386.1"/>
    <property type="molecule type" value="Genomic_DNA"/>
</dbReference>
<keyword evidence="1" id="KW-1133">Transmembrane helix</keyword>
<reference evidence="2 3" key="1">
    <citation type="submission" date="2021-03" db="EMBL/GenBank/DDBJ databases">
        <title>Sequencing the genomes of 1000 actinobacteria strains.</title>
        <authorList>
            <person name="Klenk H.-P."/>
        </authorList>
    </citation>
    <scope>NUCLEOTIDE SEQUENCE [LARGE SCALE GENOMIC DNA]</scope>
    <source>
        <strain evidence="2 3">DSM 12936</strain>
    </source>
</reference>
<feature type="transmembrane region" description="Helical" evidence="1">
    <location>
        <begin position="63"/>
        <end position="90"/>
    </location>
</feature>
<keyword evidence="1" id="KW-0812">Transmembrane</keyword>
<name>A0ABS4Z320_9ACTN</name>
<feature type="transmembrane region" description="Helical" evidence="1">
    <location>
        <begin position="128"/>
        <end position="150"/>
    </location>
</feature>
<keyword evidence="3" id="KW-1185">Reference proteome</keyword>
<sequence length="155" mass="15193">MSADRPGAGDAVPAAPGATEGRVLRHGVLVLGLAVLAGALGGAVLGALTVALDALTTRSSTTWAFDALVAAAAGAVVGAVVATPTSLVWMLLADGGRPRPRLARAGSGVTAALAVLVLAQVLVRGIGWFAVVCAVVAALVAAAAGPALGYRRRRR</sequence>
<protein>
    <recommendedName>
        <fullName evidence="4">Major facilitator superfamily (MFS) profile domain-containing protein</fullName>
    </recommendedName>
</protein>
<dbReference type="Proteomes" id="UP000758168">
    <property type="component" value="Unassembled WGS sequence"/>
</dbReference>
<proteinExistence type="predicted"/>
<evidence type="ECO:0008006" key="4">
    <source>
        <dbReference type="Google" id="ProtNLM"/>
    </source>
</evidence>